<dbReference type="SUPFAM" id="SSF53383">
    <property type="entry name" value="PLP-dependent transferases"/>
    <property type="match status" value="1"/>
</dbReference>
<dbReference type="InterPro" id="IPR015421">
    <property type="entry name" value="PyrdxlP-dep_Trfase_major"/>
</dbReference>
<evidence type="ECO:0000256" key="1">
    <source>
        <dbReference type="ARBA" id="ARBA00005384"/>
    </source>
</evidence>
<evidence type="ECO:0000313" key="8">
    <source>
        <dbReference type="Proteomes" id="UP001200145"/>
    </source>
</evidence>
<evidence type="ECO:0000256" key="3">
    <source>
        <dbReference type="ARBA" id="ARBA00023015"/>
    </source>
</evidence>
<feature type="domain" description="HTH gntR-type" evidence="6">
    <location>
        <begin position="21"/>
        <end position="89"/>
    </location>
</feature>
<keyword evidence="7" id="KW-0808">Transferase</keyword>
<gene>
    <name evidence="7" type="ORF">L0U88_17840</name>
</gene>
<dbReference type="InterPro" id="IPR004839">
    <property type="entry name" value="Aminotransferase_I/II_large"/>
</dbReference>
<keyword evidence="8" id="KW-1185">Reference proteome</keyword>
<evidence type="ECO:0000256" key="2">
    <source>
        <dbReference type="ARBA" id="ARBA00022898"/>
    </source>
</evidence>
<name>A0ABS9BN27_9BACT</name>
<organism evidence="7 8">
    <name type="scientific">Flavihumibacter fluminis</name>
    <dbReference type="NCBI Taxonomy" id="2909236"/>
    <lineage>
        <taxon>Bacteria</taxon>
        <taxon>Pseudomonadati</taxon>
        <taxon>Bacteroidota</taxon>
        <taxon>Chitinophagia</taxon>
        <taxon>Chitinophagales</taxon>
        <taxon>Chitinophagaceae</taxon>
        <taxon>Flavihumibacter</taxon>
    </lineage>
</organism>
<proteinExistence type="inferred from homology"/>
<dbReference type="InterPro" id="IPR051446">
    <property type="entry name" value="HTH_trans_reg/aminotransferase"/>
</dbReference>
<dbReference type="SUPFAM" id="SSF46785">
    <property type="entry name" value="Winged helix' DNA-binding domain"/>
    <property type="match status" value="1"/>
</dbReference>
<keyword evidence="2" id="KW-0663">Pyridoxal phosphate</keyword>
<dbReference type="Pfam" id="PF00155">
    <property type="entry name" value="Aminotran_1_2"/>
    <property type="match status" value="1"/>
</dbReference>
<dbReference type="InterPro" id="IPR036388">
    <property type="entry name" value="WH-like_DNA-bd_sf"/>
</dbReference>
<keyword evidence="5" id="KW-0804">Transcription</keyword>
<dbReference type="Gene3D" id="1.10.10.10">
    <property type="entry name" value="Winged helix-like DNA-binding domain superfamily/Winged helix DNA-binding domain"/>
    <property type="match status" value="1"/>
</dbReference>
<dbReference type="Pfam" id="PF00392">
    <property type="entry name" value="GntR"/>
    <property type="match status" value="1"/>
</dbReference>
<dbReference type="RefSeq" id="WP_234867777.1">
    <property type="nucleotide sequence ID" value="NZ_JAKEVY010000005.1"/>
</dbReference>
<comment type="similarity">
    <text evidence="1">In the C-terminal section; belongs to the class-I pyridoxal-phosphate-dependent aminotransferase family.</text>
</comment>
<evidence type="ECO:0000256" key="5">
    <source>
        <dbReference type="ARBA" id="ARBA00023163"/>
    </source>
</evidence>
<evidence type="ECO:0000313" key="7">
    <source>
        <dbReference type="EMBL" id="MCF1716508.1"/>
    </source>
</evidence>
<dbReference type="CDD" id="cd00609">
    <property type="entry name" value="AAT_like"/>
    <property type="match status" value="1"/>
</dbReference>
<dbReference type="PANTHER" id="PTHR46577:SF1">
    <property type="entry name" value="HTH-TYPE TRANSCRIPTIONAL REGULATORY PROTEIN GABR"/>
    <property type="match status" value="1"/>
</dbReference>
<reference evidence="7 8" key="1">
    <citation type="submission" date="2022-01" db="EMBL/GenBank/DDBJ databases">
        <title>Flavihumibacter sp. nov., isolated from sediment of a river.</title>
        <authorList>
            <person name="Liu H."/>
        </authorList>
    </citation>
    <scope>NUCLEOTIDE SEQUENCE [LARGE SCALE GENOMIC DNA]</scope>
    <source>
        <strain evidence="7 8">RY-1</strain>
    </source>
</reference>
<dbReference type="InterPro" id="IPR036390">
    <property type="entry name" value="WH_DNA-bd_sf"/>
</dbReference>
<keyword evidence="7" id="KW-0032">Aminotransferase</keyword>
<dbReference type="GO" id="GO:0008483">
    <property type="term" value="F:transaminase activity"/>
    <property type="evidence" value="ECO:0007669"/>
    <property type="project" value="UniProtKB-KW"/>
</dbReference>
<accession>A0ABS9BN27</accession>
<dbReference type="Proteomes" id="UP001200145">
    <property type="component" value="Unassembled WGS sequence"/>
</dbReference>
<dbReference type="EMBL" id="JAKEVY010000005">
    <property type="protein sequence ID" value="MCF1716508.1"/>
    <property type="molecule type" value="Genomic_DNA"/>
</dbReference>
<dbReference type="SMART" id="SM00345">
    <property type="entry name" value="HTH_GNTR"/>
    <property type="match status" value="1"/>
</dbReference>
<sequence length="495" mass="55985">MSSPLKIVWFSNIPLDSAAGKAIYLQLADGIMNLIRRGKLQAEQKIPSTRELAEILNINRVTVTKAIVELQQQGWLESFVGRGTYISKHIPIQILPANHSLPRKKAAGTSPVELRANKLSANNYQVITTKLYLDDGYPDPTFAPLKDFYRAYRSQLTRSGLYTRFGAYSHPHGSVYYRKIIADYLNHTRGLNTTSENILSTRGTLMAIHLVCSTLIEPGDFIVSGIPGWNRAEQNFLHAKANHIGVPVDEHGIVVDEIRKLCHRRKIRMVYVTPHHHYPTTVPLRIDRRLELIQLANEYGFLIFEDDYDFDFHYSHRPLLPLASTDENGVVLYAGSFSKNFSPAFRIGYLAASESIIQQLSNYRILVDRQGDHILDNAMAELIQQGVLQRSIRKAVKVYKEKRDLFAELLSDKLGDTIQFTLPEGGMTIYTSFDPSIDLERLSAAALKKGLYISNGKIHQYQNYNTNSIRLGFASSTKSALTRSVNILHDLLLQK</sequence>
<dbReference type="PANTHER" id="PTHR46577">
    <property type="entry name" value="HTH-TYPE TRANSCRIPTIONAL REGULATORY PROTEIN GABR"/>
    <property type="match status" value="1"/>
</dbReference>
<keyword evidence="3" id="KW-0805">Transcription regulation</keyword>
<dbReference type="InterPro" id="IPR000524">
    <property type="entry name" value="Tscrpt_reg_HTH_GntR"/>
</dbReference>
<protein>
    <submittedName>
        <fullName evidence="7">PLP-dependent aminotransferase family protein</fullName>
    </submittedName>
</protein>
<dbReference type="PROSITE" id="PS50949">
    <property type="entry name" value="HTH_GNTR"/>
    <property type="match status" value="1"/>
</dbReference>
<dbReference type="Gene3D" id="3.40.640.10">
    <property type="entry name" value="Type I PLP-dependent aspartate aminotransferase-like (Major domain)"/>
    <property type="match status" value="1"/>
</dbReference>
<dbReference type="InterPro" id="IPR015424">
    <property type="entry name" value="PyrdxlP-dep_Trfase"/>
</dbReference>
<evidence type="ECO:0000256" key="4">
    <source>
        <dbReference type="ARBA" id="ARBA00023125"/>
    </source>
</evidence>
<dbReference type="PRINTS" id="PR00035">
    <property type="entry name" value="HTHGNTR"/>
</dbReference>
<evidence type="ECO:0000259" key="6">
    <source>
        <dbReference type="PROSITE" id="PS50949"/>
    </source>
</evidence>
<dbReference type="CDD" id="cd07377">
    <property type="entry name" value="WHTH_GntR"/>
    <property type="match status" value="1"/>
</dbReference>
<keyword evidence="4" id="KW-0238">DNA-binding</keyword>
<comment type="caution">
    <text evidence="7">The sequence shown here is derived from an EMBL/GenBank/DDBJ whole genome shotgun (WGS) entry which is preliminary data.</text>
</comment>